<dbReference type="EMBL" id="JAUPFM010000002">
    <property type="protein sequence ID" value="KAK2858922.1"/>
    <property type="molecule type" value="Genomic_DNA"/>
</dbReference>
<dbReference type="Proteomes" id="UP001187415">
    <property type="component" value="Unassembled WGS sequence"/>
</dbReference>
<protein>
    <submittedName>
        <fullName evidence="1">Uncharacterized protein</fullName>
    </submittedName>
</protein>
<keyword evidence="2" id="KW-1185">Reference proteome</keyword>
<evidence type="ECO:0000313" key="1">
    <source>
        <dbReference type="EMBL" id="KAK2858922.1"/>
    </source>
</evidence>
<sequence length="131" mass="14286">MEKVGDGLCPSFSIVLTILNREGSKDVAVCGWDERKGSQATLEDRSHAVDKGRESAKRGRRVNIVNMSLQDGRPLSRDVEVEEKVDEEIGTEEHTPLVALAPDVSLPEEQPPACRDVSASPAFLCLDEVSI</sequence>
<comment type="caution">
    <text evidence="1">The sequence shown here is derived from an EMBL/GenBank/DDBJ whole genome shotgun (WGS) entry which is preliminary data.</text>
</comment>
<reference evidence="1" key="1">
    <citation type="submission" date="2023-07" db="EMBL/GenBank/DDBJ databases">
        <title>Chromosome-level Genome Assembly of Striped Snakehead (Channa striata).</title>
        <authorList>
            <person name="Liu H."/>
        </authorList>
    </citation>
    <scope>NUCLEOTIDE SEQUENCE</scope>
    <source>
        <strain evidence="1">Gz</strain>
        <tissue evidence="1">Muscle</tissue>
    </source>
</reference>
<name>A0AA88NHW5_CHASR</name>
<organism evidence="1 2">
    <name type="scientific">Channa striata</name>
    <name type="common">Snakehead murrel</name>
    <name type="synonym">Ophicephalus striatus</name>
    <dbReference type="NCBI Taxonomy" id="64152"/>
    <lineage>
        <taxon>Eukaryota</taxon>
        <taxon>Metazoa</taxon>
        <taxon>Chordata</taxon>
        <taxon>Craniata</taxon>
        <taxon>Vertebrata</taxon>
        <taxon>Euteleostomi</taxon>
        <taxon>Actinopterygii</taxon>
        <taxon>Neopterygii</taxon>
        <taxon>Teleostei</taxon>
        <taxon>Neoteleostei</taxon>
        <taxon>Acanthomorphata</taxon>
        <taxon>Anabantaria</taxon>
        <taxon>Anabantiformes</taxon>
        <taxon>Channoidei</taxon>
        <taxon>Channidae</taxon>
        <taxon>Channa</taxon>
    </lineage>
</organism>
<proteinExistence type="predicted"/>
<evidence type="ECO:0000313" key="2">
    <source>
        <dbReference type="Proteomes" id="UP001187415"/>
    </source>
</evidence>
<dbReference type="AlphaFoldDB" id="A0AA88NHW5"/>
<gene>
    <name evidence="1" type="ORF">Q5P01_003542</name>
</gene>
<accession>A0AA88NHW5</accession>